<dbReference type="EMBL" id="OV121135">
    <property type="protein sequence ID" value="CAH0555111.1"/>
    <property type="molecule type" value="Genomic_DNA"/>
</dbReference>
<dbReference type="AlphaFoldDB" id="A0A9P0FHJ5"/>
<dbReference type="InterPro" id="IPR008906">
    <property type="entry name" value="HATC_C_dom"/>
</dbReference>
<organism evidence="2 3">
    <name type="scientific">Brassicogethes aeneus</name>
    <name type="common">Rape pollen beetle</name>
    <name type="synonym">Meligethes aeneus</name>
    <dbReference type="NCBI Taxonomy" id="1431903"/>
    <lineage>
        <taxon>Eukaryota</taxon>
        <taxon>Metazoa</taxon>
        <taxon>Ecdysozoa</taxon>
        <taxon>Arthropoda</taxon>
        <taxon>Hexapoda</taxon>
        <taxon>Insecta</taxon>
        <taxon>Pterygota</taxon>
        <taxon>Neoptera</taxon>
        <taxon>Endopterygota</taxon>
        <taxon>Coleoptera</taxon>
        <taxon>Polyphaga</taxon>
        <taxon>Cucujiformia</taxon>
        <taxon>Nitidulidae</taxon>
        <taxon>Meligethinae</taxon>
        <taxon>Brassicogethes</taxon>
    </lineage>
</organism>
<dbReference type="SUPFAM" id="SSF53098">
    <property type="entry name" value="Ribonuclease H-like"/>
    <property type="match status" value="1"/>
</dbReference>
<protein>
    <recommendedName>
        <fullName evidence="1">HAT C-terminal dimerisation domain-containing protein</fullName>
    </recommendedName>
</protein>
<keyword evidence="3" id="KW-1185">Reference proteome</keyword>
<dbReference type="Pfam" id="PF05699">
    <property type="entry name" value="Dimer_Tnp_hAT"/>
    <property type="match status" value="1"/>
</dbReference>
<dbReference type="PANTHER" id="PTHR47611:SF3">
    <property type="entry name" value="HAT C-TERMINAL DIMERISATION DOMAIN-CONTAINING PROTEIN"/>
    <property type="match status" value="1"/>
</dbReference>
<accession>A0A9P0FHJ5</accession>
<dbReference type="OrthoDB" id="3062869at2759"/>
<sequence>MPEIETMIETLKNGLKKRFQDIQENPLATILDPRFKKFGLLDENKYKREVKLLYNKVANTKLVAENNSNIIEQQEEVENIEMETVSIKNDLLSNLWNEFDVEVQRHLKPTNTKASAIIEVDKYIEEPILARKDTKGIFQDHLLWWHQRKHIYPKLYQIMKTRLNIMATSVPCERIFSKAGQIVSERRERLKTDKISQVIFLNYNLRR</sequence>
<evidence type="ECO:0000313" key="3">
    <source>
        <dbReference type="Proteomes" id="UP001154078"/>
    </source>
</evidence>
<dbReference type="Proteomes" id="UP001154078">
    <property type="component" value="Chromosome 4"/>
</dbReference>
<dbReference type="PANTHER" id="PTHR47611">
    <property type="entry name" value="HAT DIMERISATION DOMAIN, C-TERMINAL"/>
    <property type="match status" value="1"/>
</dbReference>
<dbReference type="GO" id="GO:0046983">
    <property type="term" value="F:protein dimerization activity"/>
    <property type="evidence" value="ECO:0007669"/>
    <property type="project" value="InterPro"/>
</dbReference>
<feature type="domain" description="HAT C-terminal dimerisation" evidence="1">
    <location>
        <begin position="119"/>
        <end position="205"/>
    </location>
</feature>
<dbReference type="InterPro" id="IPR012337">
    <property type="entry name" value="RNaseH-like_sf"/>
</dbReference>
<proteinExistence type="predicted"/>
<reference evidence="2" key="1">
    <citation type="submission" date="2021-12" db="EMBL/GenBank/DDBJ databases">
        <authorList>
            <person name="King R."/>
        </authorList>
    </citation>
    <scope>NUCLEOTIDE SEQUENCE</scope>
</reference>
<gene>
    <name evidence="2" type="ORF">MELIAE_LOCUS6547</name>
</gene>
<name>A0A9P0FHJ5_BRAAE</name>
<evidence type="ECO:0000259" key="1">
    <source>
        <dbReference type="Pfam" id="PF05699"/>
    </source>
</evidence>
<evidence type="ECO:0000313" key="2">
    <source>
        <dbReference type="EMBL" id="CAH0555111.1"/>
    </source>
</evidence>